<organism evidence="2 3">
    <name type="scientific">Nitrosomonas mobilis</name>
    <dbReference type="NCBI Taxonomy" id="51642"/>
    <lineage>
        <taxon>Bacteria</taxon>
        <taxon>Pseudomonadati</taxon>
        <taxon>Pseudomonadota</taxon>
        <taxon>Betaproteobacteria</taxon>
        <taxon>Nitrosomonadales</taxon>
        <taxon>Nitrosomonadaceae</taxon>
        <taxon>Nitrosomonas</taxon>
    </lineage>
</organism>
<dbReference type="GO" id="GO:0004798">
    <property type="term" value="F:dTMP kinase activity"/>
    <property type="evidence" value="ECO:0007669"/>
    <property type="project" value="UniProtKB-EC"/>
</dbReference>
<gene>
    <name evidence="2" type="ORF">NSMM_180012</name>
</gene>
<dbReference type="InterPro" id="IPR027417">
    <property type="entry name" value="P-loop_NTPase"/>
</dbReference>
<name>A0A1G5SB94_9PROT</name>
<accession>A0A1G5SB94</accession>
<protein>
    <submittedName>
        <fullName evidence="2">Thymidylate kinase</fullName>
        <ecNumber evidence="2">2.7.4.9</ecNumber>
    </submittedName>
</protein>
<evidence type="ECO:0000259" key="1">
    <source>
        <dbReference type="Pfam" id="PF02223"/>
    </source>
</evidence>
<dbReference type="SUPFAM" id="SSF52540">
    <property type="entry name" value="P-loop containing nucleoside triphosphate hydrolases"/>
    <property type="match status" value="1"/>
</dbReference>
<dbReference type="Pfam" id="PF02223">
    <property type="entry name" value="Thymidylate_kin"/>
    <property type="match status" value="1"/>
</dbReference>
<dbReference type="Proteomes" id="UP000198729">
    <property type="component" value="Unassembled WGS sequence"/>
</dbReference>
<feature type="domain" description="Thymidylate kinase-like" evidence="1">
    <location>
        <begin position="5"/>
        <end position="67"/>
    </location>
</feature>
<keyword evidence="2" id="KW-0808">Transferase</keyword>
<keyword evidence="3" id="KW-1185">Reference proteome</keyword>
<keyword evidence="2" id="KW-0418">Kinase</keyword>
<dbReference type="AlphaFoldDB" id="A0A1G5SB94"/>
<sequence>MPLDKTMAMHAETEALLMFAARRKHLDKIILPALAQVQWVVSDRFTDVSFAYQGGSRGLDSDKLAILEQWV</sequence>
<proteinExistence type="predicted"/>
<evidence type="ECO:0000313" key="2">
    <source>
        <dbReference type="EMBL" id="SCZ84465.1"/>
    </source>
</evidence>
<reference evidence="2 3" key="1">
    <citation type="submission" date="2016-10" db="EMBL/GenBank/DDBJ databases">
        <authorList>
            <person name="de Groot N.N."/>
        </authorList>
    </citation>
    <scope>NUCLEOTIDE SEQUENCE [LARGE SCALE GENOMIC DNA]</scope>
    <source>
        <strain evidence="2">1</strain>
    </source>
</reference>
<dbReference type="EMBL" id="FMWO01000023">
    <property type="protein sequence ID" value="SCZ84465.1"/>
    <property type="molecule type" value="Genomic_DNA"/>
</dbReference>
<dbReference type="STRING" id="51642.NSMM_180012"/>
<dbReference type="EC" id="2.7.4.9" evidence="2"/>
<dbReference type="Gene3D" id="3.40.50.300">
    <property type="entry name" value="P-loop containing nucleotide triphosphate hydrolases"/>
    <property type="match status" value="1"/>
</dbReference>
<evidence type="ECO:0000313" key="3">
    <source>
        <dbReference type="Proteomes" id="UP000198729"/>
    </source>
</evidence>
<dbReference type="CDD" id="cd01672">
    <property type="entry name" value="TMPK"/>
    <property type="match status" value="1"/>
</dbReference>
<dbReference type="InterPro" id="IPR039430">
    <property type="entry name" value="Thymidylate_kin-like_dom"/>
</dbReference>